<dbReference type="SUPFAM" id="SSF47144">
    <property type="entry name" value="HSC20 (HSCB), C-terminal oligomerisation domain"/>
    <property type="match status" value="1"/>
</dbReference>
<dbReference type="SUPFAM" id="SSF52266">
    <property type="entry name" value="SGNH hydrolase"/>
    <property type="match status" value="1"/>
</dbReference>
<keyword evidence="7" id="KW-1185">Reference proteome</keyword>
<dbReference type="InterPro" id="IPR036514">
    <property type="entry name" value="SGNH_hydro_sf"/>
</dbReference>
<evidence type="ECO:0000256" key="1">
    <source>
        <dbReference type="ARBA" id="ARBA00010476"/>
    </source>
</evidence>
<dbReference type="KEGG" id="sapo:SAPIO_CDS3512"/>
<dbReference type="Gene3D" id="1.20.1280.20">
    <property type="entry name" value="HscB, C-terminal domain"/>
    <property type="match status" value="1"/>
</dbReference>
<dbReference type="VEuPathDB" id="FungiDB:SAPIO_CDS3512"/>
<dbReference type="PANTHER" id="PTHR14021:SF15">
    <property type="entry name" value="IRON-SULFUR CLUSTER CO-CHAPERONE PROTEIN HSCB"/>
    <property type="match status" value="1"/>
</dbReference>
<feature type="domain" description="Co-chaperone HscB C-terminal oligomerisation" evidence="4">
    <location>
        <begin position="184"/>
        <end position="240"/>
    </location>
</feature>
<organism evidence="6 7">
    <name type="scientific">Pseudallescheria apiosperma</name>
    <name type="common">Scedosporium apiospermum</name>
    <dbReference type="NCBI Taxonomy" id="563466"/>
    <lineage>
        <taxon>Eukaryota</taxon>
        <taxon>Fungi</taxon>
        <taxon>Dikarya</taxon>
        <taxon>Ascomycota</taxon>
        <taxon>Pezizomycotina</taxon>
        <taxon>Sordariomycetes</taxon>
        <taxon>Hypocreomycetidae</taxon>
        <taxon>Microascales</taxon>
        <taxon>Microascaceae</taxon>
        <taxon>Scedosporium</taxon>
    </lineage>
</organism>
<dbReference type="Gene3D" id="1.10.287.110">
    <property type="entry name" value="DnaJ domain"/>
    <property type="match status" value="1"/>
</dbReference>
<dbReference type="GO" id="GO:0005739">
    <property type="term" value="C:mitochondrion"/>
    <property type="evidence" value="ECO:0007669"/>
    <property type="project" value="TreeGrafter"/>
</dbReference>
<feature type="compositionally biased region" description="Low complexity" evidence="3">
    <location>
        <begin position="68"/>
        <end position="92"/>
    </location>
</feature>
<sequence>MLPASRSAARVCSRSCTAAPAWTAILATHTAPSLQARSSELPRNPQTRTRRRWLSTSNRLLLPPAANPSPTTSQPDASSSTSSTTTTTAPTTYYDLFPESLPQGPPPRGSFPIDIRALRREFLQLQARAHPDLHAAKHKTRAQATSAHLNEAFRTLTNPLLRAQYLLSLRGIDVASDEAAKVADMDLLHDVMEAREEIEEAHKEEELEGVRRVNDERIALSEEVLERAFAEDDLEAARGEAPSLPPIHPTPTAITPTRHYPRALANQHPHPPRLQIRYRFTITKPAPPNHQMSGIKILCFGDSLTSGWFNFGLGEHPYAETLAERLRAAFPFPVSVKVSGAPGDLVCTERWVDRAKAELEKDKYTWAIVLGGTNDIAFRIPADQIFECLSETWDIALCKGTKVLALTVPECRSKMQFATDTRNEVNDLIRKHKEHNFHAFDLHAHLPYHVLTREQRQKYWDDGLHLTEEGYNWMGEHIADALIKIIQAEVVPKPAAVAKPERRKKKPKVYGDEASVEEEEGDPKRLSKGYVVVRKRDLE</sequence>
<feature type="region of interest" description="Disordered" evidence="3">
    <location>
        <begin position="57"/>
        <end position="110"/>
    </location>
</feature>
<evidence type="ECO:0000313" key="7">
    <source>
        <dbReference type="Proteomes" id="UP000028545"/>
    </source>
</evidence>
<dbReference type="HOGENOM" id="CLU_505420_0_0_1"/>
<dbReference type="InterPro" id="IPR013830">
    <property type="entry name" value="SGNH_hydro"/>
</dbReference>
<dbReference type="InterPro" id="IPR009073">
    <property type="entry name" value="HscB_oligo_C"/>
</dbReference>
<dbReference type="AlphaFoldDB" id="A0A084GAY5"/>
<dbReference type="CDD" id="cd00229">
    <property type="entry name" value="SGNH_hydrolase"/>
    <property type="match status" value="1"/>
</dbReference>
<comment type="caution">
    <text evidence="6">The sequence shown here is derived from an EMBL/GenBank/DDBJ whole genome shotgun (WGS) entry which is preliminary data.</text>
</comment>
<dbReference type="SUPFAM" id="SSF46565">
    <property type="entry name" value="Chaperone J-domain"/>
    <property type="match status" value="1"/>
</dbReference>
<keyword evidence="2" id="KW-0143">Chaperone</keyword>
<evidence type="ECO:0008006" key="8">
    <source>
        <dbReference type="Google" id="ProtNLM"/>
    </source>
</evidence>
<dbReference type="InterPro" id="IPR036869">
    <property type="entry name" value="J_dom_sf"/>
</dbReference>
<dbReference type="GO" id="GO:0051259">
    <property type="term" value="P:protein complex oligomerization"/>
    <property type="evidence" value="ECO:0007669"/>
    <property type="project" value="InterPro"/>
</dbReference>
<dbReference type="RefSeq" id="XP_016644296.1">
    <property type="nucleotide sequence ID" value="XM_016786290.1"/>
</dbReference>
<feature type="domain" description="SGNH hydrolase-type esterase" evidence="5">
    <location>
        <begin position="299"/>
        <end position="471"/>
    </location>
</feature>
<dbReference type="NCBIfam" id="TIGR00714">
    <property type="entry name" value="hscB"/>
    <property type="match status" value="1"/>
</dbReference>
<dbReference type="PANTHER" id="PTHR14021">
    <property type="entry name" value="IRON-SULFUR CLUSTER CO-CHAPERONE PROTEIN HSCB"/>
    <property type="match status" value="1"/>
</dbReference>
<accession>A0A084GAY5</accession>
<name>A0A084GAY5_PSEDA</name>
<protein>
    <recommendedName>
        <fullName evidence="8">J domain-containing protein</fullName>
    </recommendedName>
</protein>
<evidence type="ECO:0000256" key="2">
    <source>
        <dbReference type="ARBA" id="ARBA00023186"/>
    </source>
</evidence>
<dbReference type="Pfam" id="PF07743">
    <property type="entry name" value="HSCB_C"/>
    <property type="match status" value="1"/>
</dbReference>
<evidence type="ECO:0000313" key="6">
    <source>
        <dbReference type="EMBL" id="KEZ44497.1"/>
    </source>
</evidence>
<gene>
    <name evidence="6" type="ORF">SAPIO_CDS3512</name>
</gene>
<evidence type="ECO:0000259" key="5">
    <source>
        <dbReference type="Pfam" id="PF13472"/>
    </source>
</evidence>
<dbReference type="GO" id="GO:0044571">
    <property type="term" value="P:[2Fe-2S] cluster assembly"/>
    <property type="evidence" value="ECO:0007669"/>
    <property type="project" value="InterPro"/>
</dbReference>
<feature type="region of interest" description="Disordered" evidence="3">
    <location>
        <begin position="496"/>
        <end position="524"/>
    </location>
</feature>
<reference evidence="6 7" key="1">
    <citation type="journal article" date="2014" name="Genome Announc.">
        <title>Draft genome sequence of the pathogenic fungus Scedosporium apiospermum.</title>
        <authorList>
            <person name="Vandeputte P."/>
            <person name="Ghamrawi S."/>
            <person name="Rechenmann M."/>
            <person name="Iltis A."/>
            <person name="Giraud S."/>
            <person name="Fleury M."/>
            <person name="Thornton C."/>
            <person name="Delhaes L."/>
            <person name="Meyer W."/>
            <person name="Papon N."/>
            <person name="Bouchara J.P."/>
        </authorList>
    </citation>
    <scope>NUCLEOTIDE SEQUENCE [LARGE SCALE GENOMIC DNA]</scope>
    <source>
        <strain evidence="6 7">IHEM 14462</strain>
    </source>
</reference>
<dbReference type="OrthoDB" id="408760at2759"/>
<evidence type="ECO:0000259" key="4">
    <source>
        <dbReference type="Pfam" id="PF07743"/>
    </source>
</evidence>
<dbReference type="GO" id="GO:0051087">
    <property type="term" value="F:protein-folding chaperone binding"/>
    <property type="evidence" value="ECO:0007669"/>
    <property type="project" value="InterPro"/>
</dbReference>
<dbReference type="EMBL" id="JOWA01000088">
    <property type="protein sequence ID" value="KEZ44497.1"/>
    <property type="molecule type" value="Genomic_DNA"/>
</dbReference>
<dbReference type="Pfam" id="PF13472">
    <property type="entry name" value="Lipase_GDSL_2"/>
    <property type="match status" value="1"/>
</dbReference>
<evidence type="ECO:0000256" key="3">
    <source>
        <dbReference type="SAM" id="MobiDB-lite"/>
    </source>
</evidence>
<dbReference type="Gene3D" id="3.40.50.1110">
    <property type="entry name" value="SGNH hydrolase"/>
    <property type="match status" value="1"/>
</dbReference>
<dbReference type="InterPro" id="IPR036386">
    <property type="entry name" value="HscB_C_sf"/>
</dbReference>
<proteinExistence type="inferred from homology"/>
<dbReference type="InterPro" id="IPR004640">
    <property type="entry name" value="HscB"/>
</dbReference>
<dbReference type="GO" id="GO:0001671">
    <property type="term" value="F:ATPase activator activity"/>
    <property type="evidence" value="ECO:0007669"/>
    <property type="project" value="InterPro"/>
</dbReference>
<dbReference type="Proteomes" id="UP000028545">
    <property type="component" value="Unassembled WGS sequence"/>
</dbReference>
<comment type="similarity">
    <text evidence="1">Belongs to the HscB family.</text>
</comment>
<dbReference type="GeneID" id="27722584"/>